<dbReference type="PANTHER" id="PTHR30619">
    <property type="entry name" value="DNA INTERNALIZATION/COMPETENCE PROTEIN COMEC/REC2"/>
    <property type="match status" value="1"/>
</dbReference>
<dbReference type="GO" id="GO:0005886">
    <property type="term" value="C:plasma membrane"/>
    <property type="evidence" value="ECO:0007669"/>
    <property type="project" value="UniProtKB-SubCell"/>
</dbReference>
<dbReference type="PANTHER" id="PTHR30619:SF1">
    <property type="entry name" value="RECOMBINATION PROTEIN 2"/>
    <property type="match status" value="1"/>
</dbReference>
<evidence type="ECO:0000256" key="2">
    <source>
        <dbReference type="ARBA" id="ARBA00022475"/>
    </source>
</evidence>
<feature type="transmembrane region" description="Helical" evidence="6">
    <location>
        <begin position="113"/>
        <end position="132"/>
    </location>
</feature>
<dbReference type="InterPro" id="IPR001279">
    <property type="entry name" value="Metallo-B-lactamas"/>
</dbReference>
<dbReference type="InterPro" id="IPR036866">
    <property type="entry name" value="RibonucZ/Hydroxyglut_hydro"/>
</dbReference>
<dbReference type="CDD" id="cd07731">
    <property type="entry name" value="ComA-like_MBL-fold"/>
    <property type="match status" value="1"/>
</dbReference>
<keyword evidence="5 6" id="KW-0472">Membrane</keyword>
<dbReference type="AlphaFoldDB" id="A0A0F0CNB4"/>
<organism evidence="8 9">
    <name type="scientific">Candidatus Omnitrophus magneticus</name>
    <dbReference type="NCBI Taxonomy" id="1609969"/>
    <lineage>
        <taxon>Bacteria</taxon>
        <taxon>Pseudomonadati</taxon>
        <taxon>Candidatus Omnitrophota</taxon>
        <taxon>Candidatus Omnitrophus</taxon>
    </lineage>
</organism>
<dbReference type="Proteomes" id="UP000033428">
    <property type="component" value="Unassembled WGS sequence"/>
</dbReference>
<proteinExistence type="predicted"/>
<comment type="caution">
    <text evidence="8">The sequence shown here is derived from an EMBL/GenBank/DDBJ whole genome shotgun (WGS) entry which is preliminary data.</text>
</comment>
<feature type="transmembrane region" description="Helical" evidence="6">
    <location>
        <begin position="85"/>
        <end position="104"/>
    </location>
</feature>
<reference evidence="8 9" key="1">
    <citation type="submission" date="2015-02" db="EMBL/GenBank/DDBJ databases">
        <title>Single-cell genomics of uncultivated deep-branching MTB reveals a conserved set of magnetosome genes.</title>
        <authorList>
            <person name="Kolinko S."/>
            <person name="Richter M."/>
            <person name="Glockner F.O."/>
            <person name="Brachmann A."/>
            <person name="Schuler D."/>
        </authorList>
    </citation>
    <scope>NUCLEOTIDE SEQUENCE [LARGE SCALE GENOMIC DNA]</scope>
    <source>
        <strain evidence="8">SKK-01</strain>
    </source>
</reference>
<dbReference type="Pfam" id="PF00753">
    <property type="entry name" value="Lactamase_B"/>
    <property type="match status" value="1"/>
</dbReference>
<evidence type="ECO:0000259" key="7">
    <source>
        <dbReference type="SMART" id="SM00849"/>
    </source>
</evidence>
<dbReference type="SUPFAM" id="SSF56281">
    <property type="entry name" value="Metallo-hydrolase/oxidoreductase"/>
    <property type="match status" value="1"/>
</dbReference>
<keyword evidence="2" id="KW-1003">Cell membrane</keyword>
<evidence type="ECO:0000256" key="4">
    <source>
        <dbReference type="ARBA" id="ARBA00022989"/>
    </source>
</evidence>
<evidence type="ECO:0000256" key="3">
    <source>
        <dbReference type="ARBA" id="ARBA00022692"/>
    </source>
</evidence>
<dbReference type="SMART" id="SM00849">
    <property type="entry name" value="Lactamase_B"/>
    <property type="match status" value="1"/>
</dbReference>
<evidence type="ECO:0000313" key="8">
    <source>
        <dbReference type="EMBL" id="KJJ84737.1"/>
    </source>
</evidence>
<feature type="transmembrane region" description="Helical" evidence="6">
    <location>
        <begin position="17"/>
        <end position="47"/>
    </location>
</feature>
<keyword evidence="9" id="KW-1185">Reference proteome</keyword>
<dbReference type="Pfam" id="PF03772">
    <property type="entry name" value="Competence"/>
    <property type="match status" value="1"/>
</dbReference>
<comment type="subcellular location">
    <subcellularLocation>
        <location evidence="1">Cell membrane</location>
        <topology evidence="1">Multi-pass membrane protein</topology>
    </subcellularLocation>
</comment>
<dbReference type="EMBL" id="JYNY01000276">
    <property type="protein sequence ID" value="KJJ84737.1"/>
    <property type="molecule type" value="Genomic_DNA"/>
</dbReference>
<keyword evidence="4 6" id="KW-1133">Transmembrane helix</keyword>
<evidence type="ECO:0000256" key="6">
    <source>
        <dbReference type="SAM" id="Phobius"/>
    </source>
</evidence>
<accession>A0A0F0CNB4</accession>
<dbReference type="Gene3D" id="3.60.15.10">
    <property type="entry name" value="Ribonuclease Z/Hydroxyacylglutathione hydrolase-like"/>
    <property type="match status" value="1"/>
</dbReference>
<evidence type="ECO:0000313" key="9">
    <source>
        <dbReference type="Proteomes" id="UP000033428"/>
    </source>
</evidence>
<feature type="transmembrane region" description="Helical" evidence="6">
    <location>
        <begin position="59"/>
        <end position="79"/>
    </location>
</feature>
<evidence type="ECO:0000256" key="1">
    <source>
        <dbReference type="ARBA" id="ARBA00004651"/>
    </source>
</evidence>
<keyword evidence="3 6" id="KW-0812">Transmembrane</keyword>
<feature type="domain" description="Metallo-beta-lactamase" evidence="7">
    <location>
        <begin position="148"/>
        <end position="359"/>
    </location>
</feature>
<evidence type="ECO:0000256" key="5">
    <source>
        <dbReference type="ARBA" id="ARBA00023136"/>
    </source>
</evidence>
<sequence length="403" mass="45616">MTPITAYYFNIITPGMFLANIIAVPIVFLIMILGSSFIFIASFNIFFWPAAIAGKFLDIIIITFINIMKILSFFPLSYLRTAKPSSVNMLLYYLALTLALVLFYKKKWHAKKIFASFILAAIPLFIWNDFLASRPMDKTRLTFFDVGHADACLIETNKNHVVLIDAGGGGLEDSYDAGRYVIAPYLWQRGIRYIDCIIMTHAHEDHIGGFLYILENFKIGMVVDGGLNTREEYDIIYGKISDIIEKHRIKRIFVEESDILEIPYDLKFLFFNPSKDGQSYGTANNDSIVTKLITINDNSALFTADAGTRAMENMLKYGSLLNADVLKVPHHGGKAGDKNIVEEFFKKIGFKKAVVSKARNKKFSKEIINSFNKNTALYSTGESGAIVLEETENNNTFEIKNWR</sequence>
<dbReference type="InterPro" id="IPR035681">
    <property type="entry name" value="ComA-like_MBL"/>
</dbReference>
<dbReference type="InterPro" id="IPR004477">
    <property type="entry name" value="ComEC_N"/>
</dbReference>
<name>A0A0F0CNB4_9BACT</name>
<dbReference type="InterPro" id="IPR052159">
    <property type="entry name" value="Competence_DNA_uptake"/>
</dbReference>
<protein>
    <submittedName>
        <fullName evidence="8">DNA internalization-related competence protein ComEC/Rec2</fullName>
    </submittedName>
</protein>
<gene>
    <name evidence="8" type="ORF">OMAG_001393</name>
</gene>